<gene>
    <name evidence="2" type="ORF">EDD36DRAFT_10517</name>
</gene>
<reference evidence="2" key="1">
    <citation type="journal article" date="2022" name="bioRxiv">
        <title>Deciphering the potential niche of two novel black yeast fungi from a biological soil crust based on their genomes, phenotypes, and melanin regulation.</title>
        <authorList>
            <consortium name="DOE Joint Genome Institute"/>
            <person name="Carr E.C."/>
            <person name="Barton Q."/>
            <person name="Grambo S."/>
            <person name="Sullivan M."/>
            <person name="Renfro C.M."/>
            <person name="Kuo A."/>
            <person name="Pangilinan J."/>
            <person name="Lipzen A."/>
            <person name="Keymanesh K."/>
            <person name="Savage E."/>
            <person name="Barry K."/>
            <person name="Grigoriev I.V."/>
            <person name="Riekhof W.R."/>
            <person name="Harris S.S."/>
        </authorList>
    </citation>
    <scope>NUCLEOTIDE SEQUENCE</scope>
    <source>
        <strain evidence="2">JF 03-4F</strain>
    </source>
</reference>
<evidence type="ECO:0000313" key="3">
    <source>
        <dbReference type="Proteomes" id="UP001203852"/>
    </source>
</evidence>
<feature type="signal peptide" evidence="1">
    <location>
        <begin position="1"/>
        <end position="33"/>
    </location>
</feature>
<comment type="caution">
    <text evidence="2">The sequence shown here is derived from an EMBL/GenBank/DDBJ whole genome shotgun (WGS) entry which is preliminary data.</text>
</comment>
<organism evidence="2 3">
    <name type="scientific">Exophiala viscosa</name>
    <dbReference type="NCBI Taxonomy" id="2486360"/>
    <lineage>
        <taxon>Eukaryota</taxon>
        <taxon>Fungi</taxon>
        <taxon>Dikarya</taxon>
        <taxon>Ascomycota</taxon>
        <taxon>Pezizomycotina</taxon>
        <taxon>Eurotiomycetes</taxon>
        <taxon>Chaetothyriomycetidae</taxon>
        <taxon>Chaetothyriales</taxon>
        <taxon>Herpotrichiellaceae</taxon>
        <taxon>Exophiala</taxon>
    </lineage>
</organism>
<protein>
    <submittedName>
        <fullName evidence="2">Uncharacterized protein</fullName>
    </submittedName>
</protein>
<proteinExistence type="predicted"/>
<dbReference type="EMBL" id="MU404350">
    <property type="protein sequence ID" value="KAI1617725.1"/>
    <property type="molecule type" value="Genomic_DNA"/>
</dbReference>
<accession>A0AAN6IHW8</accession>
<dbReference type="AlphaFoldDB" id="A0AAN6IHW8"/>
<dbReference type="Proteomes" id="UP001203852">
    <property type="component" value="Unassembled WGS sequence"/>
</dbReference>
<feature type="chain" id="PRO_5042864324" evidence="1">
    <location>
        <begin position="34"/>
        <end position="208"/>
    </location>
</feature>
<keyword evidence="1" id="KW-0732">Signal</keyword>
<name>A0AAN6IHW8_9EURO</name>
<evidence type="ECO:0000313" key="2">
    <source>
        <dbReference type="EMBL" id="KAI1617725.1"/>
    </source>
</evidence>
<evidence type="ECO:0000256" key="1">
    <source>
        <dbReference type="SAM" id="SignalP"/>
    </source>
</evidence>
<sequence length="208" mass="23302">MWNATSRTAGARSKWYMSSLLVIICEGLAFVQTKNVLMDTISCSNEILWRPGGRRRRENCKDLFRNLAKNATRNIQVGERQLDEHSAKEISVHTEQQFPMEKGPEGTAILQTSRGDGTRESTKGFRETRLPLFLPSLIGLRTISMSITETTSLPSSDDWRSIQLHCESPAVEVNRYLAGLQEAYPNVHISPKDGKSASLHFVAPELGK</sequence>
<keyword evidence="3" id="KW-1185">Reference proteome</keyword>